<dbReference type="Proteomes" id="UP001501637">
    <property type="component" value="Unassembled WGS sequence"/>
</dbReference>
<dbReference type="SMART" id="SM00563">
    <property type="entry name" value="PlsC"/>
    <property type="match status" value="1"/>
</dbReference>
<proteinExistence type="predicted"/>
<evidence type="ECO:0000256" key="4">
    <source>
        <dbReference type="ARBA" id="ARBA00023098"/>
    </source>
</evidence>
<accession>A0ABP6NFY2</accession>
<gene>
    <name evidence="7" type="ORF">GCM10010449_77530</name>
</gene>
<keyword evidence="8" id="KW-1185">Reference proteome</keyword>
<comment type="pathway">
    <text evidence="1">Lipid metabolism.</text>
</comment>
<dbReference type="Pfam" id="PF01553">
    <property type="entry name" value="Acyltransferase"/>
    <property type="match status" value="1"/>
</dbReference>
<name>A0ABP6NFY2_9ACTN</name>
<keyword evidence="4" id="KW-0443">Lipid metabolism</keyword>
<dbReference type="PANTHER" id="PTHR10434">
    <property type="entry name" value="1-ACYL-SN-GLYCEROL-3-PHOSPHATE ACYLTRANSFERASE"/>
    <property type="match status" value="1"/>
</dbReference>
<protein>
    <submittedName>
        <fullName evidence="7">Lysophospholipid acyltransferase family protein</fullName>
    </submittedName>
</protein>
<feature type="domain" description="Phospholipid/glycerol acyltransferase" evidence="6">
    <location>
        <begin position="96"/>
        <end position="208"/>
    </location>
</feature>
<evidence type="ECO:0000259" key="6">
    <source>
        <dbReference type="SMART" id="SM00563"/>
    </source>
</evidence>
<evidence type="ECO:0000313" key="8">
    <source>
        <dbReference type="Proteomes" id="UP001501637"/>
    </source>
</evidence>
<evidence type="ECO:0000256" key="5">
    <source>
        <dbReference type="ARBA" id="ARBA00023315"/>
    </source>
</evidence>
<dbReference type="PANTHER" id="PTHR10434:SF64">
    <property type="entry name" value="1-ACYL-SN-GLYCEROL-3-PHOSPHATE ACYLTRANSFERASE-RELATED"/>
    <property type="match status" value="1"/>
</dbReference>
<keyword evidence="5 7" id="KW-0012">Acyltransferase</keyword>
<keyword evidence="2" id="KW-0444">Lipid biosynthesis</keyword>
<dbReference type="GO" id="GO:0016746">
    <property type="term" value="F:acyltransferase activity"/>
    <property type="evidence" value="ECO:0007669"/>
    <property type="project" value="UniProtKB-KW"/>
</dbReference>
<keyword evidence="3" id="KW-0808">Transferase</keyword>
<dbReference type="RefSeq" id="WP_344529573.1">
    <property type="nucleotide sequence ID" value="NZ_BAAAUG010000196.1"/>
</dbReference>
<reference evidence="8" key="1">
    <citation type="journal article" date="2019" name="Int. J. Syst. Evol. Microbiol.">
        <title>The Global Catalogue of Microorganisms (GCM) 10K type strain sequencing project: providing services to taxonomists for standard genome sequencing and annotation.</title>
        <authorList>
            <consortium name="The Broad Institute Genomics Platform"/>
            <consortium name="The Broad Institute Genome Sequencing Center for Infectious Disease"/>
            <person name="Wu L."/>
            <person name="Ma J."/>
        </authorList>
    </citation>
    <scope>NUCLEOTIDE SEQUENCE [LARGE SCALE GENOMIC DNA]</scope>
    <source>
        <strain evidence="8">JCM 9092</strain>
    </source>
</reference>
<comment type="caution">
    <text evidence="7">The sequence shown here is derived from an EMBL/GenBank/DDBJ whole genome shotgun (WGS) entry which is preliminary data.</text>
</comment>
<sequence length="273" mass="28866">MSPAGAPAALCTPACVTGSAPRVPPPELARRYAALAYEIGRGVAQGERLAEPRALRARARGILGALGVRVEEQPKRLTVNGPFPGPFPGSRPLPGTLIVANHISWLDVVSLLAVEPVTVLAKREVGGWPVIGTLARRAGSQFIDREGIRQLPHVVAELASTLRSGRSVLVFPQATTWCSVSGGRFRRATFQAAADAGAPVRPVTIRYYQHGTRTTTAAFLGDETFGASLHRVARARGLTVRVTAHASLHGTDRRELAAEAQAAVGAHEMPAHV</sequence>
<dbReference type="SUPFAM" id="SSF69593">
    <property type="entry name" value="Glycerol-3-phosphate (1)-acyltransferase"/>
    <property type="match status" value="1"/>
</dbReference>
<dbReference type="CDD" id="cd07989">
    <property type="entry name" value="LPLAT_AGPAT-like"/>
    <property type="match status" value="1"/>
</dbReference>
<evidence type="ECO:0000313" key="7">
    <source>
        <dbReference type="EMBL" id="GAA3147162.1"/>
    </source>
</evidence>
<organism evidence="7 8">
    <name type="scientific">Streptomyces rectiviolaceus</name>
    <dbReference type="NCBI Taxonomy" id="332591"/>
    <lineage>
        <taxon>Bacteria</taxon>
        <taxon>Bacillati</taxon>
        <taxon>Actinomycetota</taxon>
        <taxon>Actinomycetes</taxon>
        <taxon>Kitasatosporales</taxon>
        <taxon>Streptomycetaceae</taxon>
        <taxon>Streptomyces</taxon>
    </lineage>
</organism>
<dbReference type="InterPro" id="IPR002123">
    <property type="entry name" value="Plipid/glycerol_acylTrfase"/>
</dbReference>
<evidence type="ECO:0000256" key="3">
    <source>
        <dbReference type="ARBA" id="ARBA00022679"/>
    </source>
</evidence>
<evidence type="ECO:0000256" key="1">
    <source>
        <dbReference type="ARBA" id="ARBA00005189"/>
    </source>
</evidence>
<evidence type="ECO:0000256" key="2">
    <source>
        <dbReference type="ARBA" id="ARBA00022516"/>
    </source>
</evidence>
<dbReference type="EMBL" id="BAAAUG010000196">
    <property type="protein sequence ID" value="GAA3147162.1"/>
    <property type="molecule type" value="Genomic_DNA"/>
</dbReference>